<evidence type="ECO:0000256" key="3">
    <source>
        <dbReference type="ARBA" id="ARBA00022960"/>
    </source>
</evidence>
<dbReference type="GO" id="GO:0018104">
    <property type="term" value="P:peptidoglycan-protein cross-linking"/>
    <property type="evidence" value="ECO:0007669"/>
    <property type="project" value="TreeGrafter"/>
</dbReference>
<proteinExistence type="predicted"/>
<dbReference type="UniPathway" id="UPA00219"/>
<dbReference type="PANTHER" id="PTHR30582">
    <property type="entry name" value="L,D-TRANSPEPTIDASE"/>
    <property type="match status" value="1"/>
</dbReference>
<feature type="active site" description="Nucleophile" evidence="7">
    <location>
        <position position="331"/>
    </location>
</feature>
<dbReference type="GO" id="GO:0071555">
    <property type="term" value="P:cell wall organization"/>
    <property type="evidence" value="ECO:0007669"/>
    <property type="project" value="UniProtKB-UniRule"/>
</dbReference>
<dbReference type="GO" id="GO:0005576">
    <property type="term" value="C:extracellular region"/>
    <property type="evidence" value="ECO:0007669"/>
    <property type="project" value="TreeGrafter"/>
</dbReference>
<dbReference type="Gene3D" id="2.40.440.10">
    <property type="entry name" value="L,D-transpeptidase catalytic domain-like"/>
    <property type="match status" value="1"/>
</dbReference>
<keyword evidence="2" id="KW-0808">Transferase</keyword>
<gene>
    <name evidence="10" type="ORF">GU90_05995</name>
</gene>
<comment type="caution">
    <text evidence="10">The sequence shown here is derived from an EMBL/GenBank/DDBJ whole genome shotgun (WGS) entry which is preliminary data.</text>
</comment>
<dbReference type="CDD" id="cd16913">
    <property type="entry name" value="YkuD_like"/>
    <property type="match status" value="1"/>
</dbReference>
<dbReference type="InterPro" id="IPR005490">
    <property type="entry name" value="LD_TPept_cat_dom"/>
</dbReference>
<dbReference type="PROSITE" id="PS51257">
    <property type="entry name" value="PROKAR_LIPOPROTEIN"/>
    <property type="match status" value="1"/>
</dbReference>
<evidence type="ECO:0000256" key="6">
    <source>
        <dbReference type="ARBA" id="ARBA00023316"/>
    </source>
</evidence>
<feature type="chain" id="PRO_5039626270" evidence="8">
    <location>
        <begin position="33"/>
        <end position="383"/>
    </location>
</feature>
<comment type="pathway">
    <text evidence="1 7">Cell wall biogenesis; peptidoglycan biosynthesis.</text>
</comment>
<dbReference type="Pfam" id="PF03734">
    <property type="entry name" value="YkuD"/>
    <property type="match status" value="1"/>
</dbReference>
<dbReference type="EMBL" id="JNVU01000014">
    <property type="protein sequence ID" value="KEI45325.1"/>
    <property type="molecule type" value="Genomic_DNA"/>
</dbReference>
<sequence length="383" mass="41523">MFGKPGIKARLSVLTGLLVVAVVAGGCSATRAENTEVPRTAAVAVEPGDGAVDVAPASPIRATVKHGSFREIALFDANGAPVPGELSPDGSVWQPTVPLSFGATYSWHGHAIGQDGRPVEVRGTFRTAQPEQEVSATITPQDGDEVGIAMPIRISFDQPVKDKAAVERALSVETSVPVEGSWGWLSDTQVDWRPKEYWPPHTHVKVTGELYGLPYGDGAFGAEDISTEFDIGRAQIVKADPNTHRLVVERDGQQVADYPASYGAEYDPGRHTPNGTFIVMSKSPVERMTSEEYGYDVYKTWAVRFSNHGEYIHENEENSWALGEVNNSHGCINLSAADAKEFFESALIGDPVEVTGSGSDMEPGYDVYDWLLSWEEWQELSAL</sequence>
<evidence type="ECO:0000313" key="10">
    <source>
        <dbReference type="EMBL" id="KEI45325.1"/>
    </source>
</evidence>
<dbReference type="GO" id="GO:0008360">
    <property type="term" value="P:regulation of cell shape"/>
    <property type="evidence" value="ECO:0007669"/>
    <property type="project" value="UniProtKB-UniRule"/>
</dbReference>
<keyword evidence="5" id="KW-0012">Acyltransferase</keyword>
<dbReference type="Gene3D" id="2.60.40.3780">
    <property type="match status" value="1"/>
</dbReference>
<keyword evidence="4 7" id="KW-0573">Peptidoglycan synthesis</keyword>
<dbReference type="CDD" id="cd13432">
    <property type="entry name" value="LDT_IgD_like_2"/>
    <property type="match status" value="1"/>
</dbReference>
<feature type="active site" description="Proton donor/acceptor" evidence="7">
    <location>
        <position position="313"/>
    </location>
</feature>
<reference evidence="10 11" key="1">
    <citation type="submission" date="2014-06" db="EMBL/GenBank/DDBJ databases">
        <title>Saccharopolyspora rectivirgula DSM-43113 Genome sequencing.</title>
        <authorList>
            <person name="Barrera C."/>
            <person name="Millon L."/>
            <person name="Rognon B."/>
            <person name="Zaugg C."/>
            <person name="Monod M."/>
        </authorList>
    </citation>
    <scope>NUCLEOTIDE SEQUENCE [LARGE SCALE GENOMIC DNA]</scope>
    <source>
        <strain evidence="10 11">DSM 43113</strain>
    </source>
</reference>
<evidence type="ECO:0000259" key="9">
    <source>
        <dbReference type="PROSITE" id="PS52029"/>
    </source>
</evidence>
<dbReference type="Gene3D" id="2.60.40.3710">
    <property type="match status" value="1"/>
</dbReference>
<keyword evidence="8" id="KW-0732">Signal</keyword>
<dbReference type="PANTHER" id="PTHR30582:SF2">
    <property type="entry name" value="L,D-TRANSPEPTIDASE YCIB-RELATED"/>
    <property type="match status" value="1"/>
</dbReference>
<protein>
    <submittedName>
        <fullName evidence="10">L,D-transpeptidase</fullName>
    </submittedName>
</protein>
<dbReference type="GO" id="GO:0016746">
    <property type="term" value="F:acyltransferase activity"/>
    <property type="evidence" value="ECO:0007669"/>
    <property type="project" value="UniProtKB-KW"/>
</dbReference>
<evidence type="ECO:0000256" key="1">
    <source>
        <dbReference type="ARBA" id="ARBA00004752"/>
    </source>
</evidence>
<dbReference type="InterPro" id="IPR038063">
    <property type="entry name" value="Transpep_catalytic_dom"/>
</dbReference>
<keyword evidence="6 7" id="KW-0961">Cell wall biogenesis/degradation</keyword>
<keyword evidence="3 7" id="KW-0133">Cell shape</keyword>
<dbReference type="GO" id="GO:0071972">
    <property type="term" value="F:peptidoglycan L,D-transpeptidase activity"/>
    <property type="evidence" value="ECO:0007669"/>
    <property type="project" value="TreeGrafter"/>
</dbReference>
<accession>A0A073B132</accession>
<evidence type="ECO:0000256" key="7">
    <source>
        <dbReference type="PROSITE-ProRule" id="PRU01373"/>
    </source>
</evidence>
<dbReference type="Pfam" id="PF17964">
    <property type="entry name" value="Big_10"/>
    <property type="match status" value="1"/>
</dbReference>
<feature type="domain" description="L,D-TPase catalytic" evidence="9">
    <location>
        <begin position="235"/>
        <end position="355"/>
    </location>
</feature>
<feature type="signal peptide" evidence="8">
    <location>
        <begin position="1"/>
        <end position="32"/>
    </location>
</feature>
<dbReference type="eggNOG" id="COG1376">
    <property type="taxonomic scope" value="Bacteria"/>
</dbReference>
<dbReference type="InterPro" id="IPR050979">
    <property type="entry name" value="LD-transpeptidase"/>
</dbReference>
<dbReference type="SUPFAM" id="SSF141523">
    <property type="entry name" value="L,D-transpeptidase catalytic domain-like"/>
    <property type="match status" value="1"/>
</dbReference>
<dbReference type="AlphaFoldDB" id="A0A073B132"/>
<evidence type="ECO:0000313" key="11">
    <source>
        <dbReference type="Proteomes" id="UP000031419"/>
    </source>
</evidence>
<dbReference type="PROSITE" id="PS52029">
    <property type="entry name" value="LD_TPASE"/>
    <property type="match status" value="1"/>
</dbReference>
<dbReference type="STRING" id="28042.GU90_05995"/>
<evidence type="ECO:0000256" key="2">
    <source>
        <dbReference type="ARBA" id="ARBA00022679"/>
    </source>
</evidence>
<keyword evidence="11" id="KW-1185">Reference proteome</keyword>
<name>A0A073B132_9PSEU</name>
<dbReference type="InterPro" id="IPR041280">
    <property type="entry name" value="Big_10"/>
</dbReference>
<evidence type="ECO:0000256" key="5">
    <source>
        <dbReference type="ARBA" id="ARBA00023315"/>
    </source>
</evidence>
<evidence type="ECO:0000256" key="8">
    <source>
        <dbReference type="SAM" id="SignalP"/>
    </source>
</evidence>
<dbReference type="Proteomes" id="UP000031419">
    <property type="component" value="Unassembled WGS sequence"/>
</dbReference>
<organism evidence="10 11">
    <name type="scientific">Saccharopolyspora rectivirgula</name>
    <dbReference type="NCBI Taxonomy" id="28042"/>
    <lineage>
        <taxon>Bacteria</taxon>
        <taxon>Bacillati</taxon>
        <taxon>Actinomycetota</taxon>
        <taxon>Actinomycetes</taxon>
        <taxon>Pseudonocardiales</taxon>
        <taxon>Pseudonocardiaceae</taxon>
        <taxon>Saccharopolyspora</taxon>
    </lineage>
</organism>
<evidence type="ECO:0000256" key="4">
    <source>
        <dbReference type="ARBA" id="ARBA00022984"/>
    </source>
</evidence>